<feature type="compositionally biased region" description="Polar residues" evidence="1">
    <location>
        <begin position="73"/>
        <end position="83"/>
    </location>
</feature>
<dbReference type="EMBL" id="JANFNH010000048">
    <property type="protein sequence ID" value="MCQ4045772.1"/>
    <property type="molecule type" value="Genomic_DNA"/>
</dbReference>
<feature type="region of interest" description="Disordered" evidence="1">
    <location>
        <begin position="60"/>
        <end position="99"/>
    </location>
</feature>
<proteinExistence type="predicted"/>
<evidence type="ECO:0000256" key="1">
    <source>
        <dbReference type="SAM" id="MobiDB-lite"/>
    </source>
</evidence>
<name>A0ABT1PK76_9ACTN</name>
<feature type="compositionally biased region" description="Low complexity" evidence="1">
    <location>
        <begin position="60"/>
        <end position="72"/>
    </location>
</feature>
<organism evidence="3 4">
    <name type="scientific">Streptantibioticus rubrisoli</name>
    <dbReference type="NCBI Taxonomy" id="1387313"/>
    <lineage>
        <taxon>Bacteria</taxon>
        <taxon>Bacillati</taxon>
        <taxon>Actinomycetota</taxon>
        <taxon>Actinomycetes</taxon>
        <taxon>Kitasatosporales</taxon>
        <taxon>Streptomycetaceae</taxon>
        <taxon>Streptantibioticus</taxon>
    </lineage>
</organism>
<dbReference type="RefSeq" id="WP_255931920.1">
    <property type="nucleotide sequence ID" value="NZ_JANFNH010000048.1"/>
</dbReference>
<dbReference type="Proteomes" id="UP001206206">
    <property type="component" value="Unassembled WGS sequence"/>
</dbReference>
<feature type="transmembrane region" description="Helical" evidence="2">
    <location>
        <begin position="32"/>
        <end position="52"/>
    </location>
</feature>
<keyword evidence="2" id="KW-0812">Transmembrane</keyword>
<keyword evidence="2" id="KW-0472">Membrane</keyword>
<sequence length="225" mass="23575">MTDEVEPTLAAPLAGEPETTIARNHRVPRFRFAVVIAIGAICLGIGYGAGYLTPRGIGHAAPAAAAPPTTAAQPSDPSSGTDFSASTAPSPPVPAPADTSAYKTLTDVDFAQLTRDANPHVGEQHVIYGQVMQYDSSTGNGGFRANTSATYHDTGCDGCTYVSDYQANTVMVGDPSVIGSLLQNDTFTAYVTVLGTYTYSTTMGGELTVPKFRVDKITDVQHHRS</sequence>
<evidence type="ECO:0000313" key="3">
    <source>
        <dbReference type="EMBL" id="MCQ4045772.1"/>
    </source>
</evidence>
<keyword evidence="4" id="KW-1185">Reference proteome</keyword>
<evidence type="ECO:0000313" key="4">
    <source>
        <dbReference type="Proteomes" id="UP001206206"/>
    </source>
</evidence>
<protein>
    <submittedName>
        <fullName evidence="3">Uncharacterized protein</fullName>
    </submittedName>
</protein>
<reference evidence="3 4" key="1">
    <citation type="submission" date="2022-06" db="EMBL/GenBank/DDBJ databases">
        <title>Draft genome sequence of type strain Streptomyces rubrisoli DSM 42083.</title>
        <authorList>
            <person name="Duangmal K."/>
            <person name="Klaysubun C."/>
        </authorList>
    </citation>
    <scope>NUCLEOTIDE SEQUENCE [LARGE SCALE GENOMIC DNA]</scope>
    <source>
        <strain evidence="3 4">DSM 42083</strain>
    </source>
</reference>
<comment type="caution">
    <text evidence="3">The sequence shown here is derived from an EMBL/GenBank/DDBJ whole genome shotgun (WGS) entry which is preliminary data.</text>
</comment>
<gene>
    <name evidence="3" type="ORF">NON19_28000</name>
</gene>
<keyword evidence="2" id="KW-1133">Transmembrane helix</keyword>
<evidence type="ECO:0000256" key="2">
    <source>
        <dbReference type="SAM" id="Phobius"/>
    </source>
</evidence>
<accession>A0ABT1PK76</accession>